<keyword evidence="3 6" id="KW-0560">Oxidoreductase</keyword>
<keyword evidence="4 5" id="KW-0408">Iron</keyword>
<dbReference type="PROSITE" id="PS00086">
    <property type="entry name" value="CYTOCHROME_P450"/>
    <property type="match status" value="1"/>
</dbReference>
<dbReference type="GO" id="GO:0016709">
    <property type="term" value="F:oxidoreductase activity, acting on paired donors, with incorporation or reduction of molecular oxygen, NAD(P)H as one donor, and incorporation of one atom of oxygen"/>
    <property type="evidence" value="ECO:0007669"/>
    <property type="project" value="UniProtKB-ARBA"/>
</dbReference>
<dbReference type="InterPro" id="IPR001128">
    <property type="entry name" value="Cyt_P450"/>
</dbReference>
<keyword evidence="2 5" id="KW-0479">Metal-binding</keyword>
<name>A0AB40B6L5_DIOCR</name>
<evidence type="ECO:0000256" key="1">
    <source>
        <dbReference type="ARBA" id="ARBA00010617"/>
    </source>
</evidence>
<sequence>MEAISWVPLVLALFSILIIRSIAIGRRLHKGRTLPPGPRPLPIIGNLHQVFDGMPHRCLARLAEKYGPIMTLRLGQTTTVVISSPDMAREVLQKHDQAFSYRAIPDAIRALRHSDLSVAWLPPNPEWRNLRMIYNTELFSTKRLESTKVVRAQQVRELISYVSECCLSRKTLNIGEIVSVTILNVLSRTMFSVDLSDLRSESSLEVVQLVQTIMKGTSEPNLSDFFPWLKVLDPLGVRRRVTKSIKKLHDIFDEQVERRLRGEDATPHDDLLDRLPHGEKMECMHDRFIRNAFFTELFIAGTETSANTVEWTMAELLRNPVMMAKVKEEIERVIEPGKEVEESDIEKLHYLQAVMKESFRLHPTAAFLLPRRAERTVDVGDHYVVPEGTRVVVNNWIISRDKRVWEDPEVFLPERFLKKDIDIRGREFELMPFGSGRRICAGLQLAVRMVPLIIASLLRGFDWQLPDGMGPEDIDMKETQGIPVAMAVPLRALPLAA</sequence>
<keyword evidence="6" id="KW-0503">Monooxygenase</keyword>
<keyword evidence="7" id="KW-1133">Transmembrane helix</keyword>
<dbReference type="InterPro" id="IPR036396">
    <property type="entry name" value="Cyt_P450_sf"/>
</dbReference>
<dbReference type="GO" id="GO:0005506">
    <property type="term" value="F:iron ion binding"/>
    <property type="evidence" value="ECO:0007669"/>
    <property type="project" value="InterPro"/>
</dbReference>
<dbReference type="Proteomes" id="UP001515500">
    <property type="component" value="Chromosome 4"/>
</dbReference>
<dbReference type="InterPro" id="IPR017972">
    <property type="entry name" value="Cyt_P450_CS"/>
</dbReference>
<evidence type="ECO:0000313" key="9">
    <source>
        <dbReference type="RefSeq" id="XP_039122867.1"/>
    </source>
</evidence>
<dbReference type="CDD" id="cd11073">
    <property type="entry name" value="CYP76-like"/>
    <property type="match status" value="1"/>
</dbReference>
<evidence type="ECO:0000256" key="2">
    <source>
        <dbReference type="ARBA" id="ARBA00022723"/>
    </source>
</evidence>
<dbReference type="Gene3D" id="1.10.630.10">
    <property type="entry name" value="Cytochrome P450"/>
    <property type="match status" value="1"/>
</dbReference>
<comment type="similarity">
    <text evidence="1 6">Belongs to the cytochrome P450 family.</text>
</comment>
<evidence type="ECO:0000256" key="6">
    <source>
        <dbReference type="RuleBase" id="RU000461"/>
    </source>
</evidence>
<dbReference type="RefSeq" id="XP_039122867.1">
    <property type="nucleotide sequence ID" value="XM_039266933.1"/>
</dbReference>
<proteinExistence type="inferred from homology"/>
<evidence type="ECO:0000256" key="4">
    <source>
        <dbReference type="ARBA" id="ARBA00023004"/>
    </source>
</evidence>
<dbReference type="FunFam" id="1.10.630.10:FF:000007">
    <property type="entry name" value="Cytochrome P450 76C4"/>
    <property type="match status" value="1"/>
</dbReference>
<reference evidence="9" key="1">
    <citation type="submission" date="2025-08" db="UniProtKB">
        <authorList>
            <consortium name="RefSeq"/>
        </authorList>
    </citation>
    <scope>IDENTIFICATION</scope>
</reference>
<organism evidence="8 9">
    <name type="scientific">Dioscorea cayennensis subsp. rotundata</name>
    <name type="common">White Guinea yam</name>
    <name type="synonym">Dioscorea rotundata</name>
    <dbReference type="NCBI Taxonomy" id="55577"/>
    <lineage>
        <taxon>Eukaryota</taxon>
        <taxon>Viridiplantae</taxon>
        <taxon>Streptophyta</taxon>
        <taxon>Embryophyta</taxon>
        <taxon>Tracheophyta</taxon>
        <taxon>Spermatophyta</taxon>
        <taxon>Magnoliopsida</taxon>
        <taxon>Liliopsida</taxon>
        <taxon>Dioscoreales</taxon>
        <taxon>Dioscoreaceae</taxon>
        <taxon>Dioscorea</taxon>
    </lineage>
</organism>
<accession>A0AB40B6L5</accession>
<dbReference type="GO" id="GO:0020037">
    <property type="term" value="F:heme binding"/>
    <property type="evidence" value="ECO:0007669"/>
    <property type="project" value="InterPro"/>
</dbReference>
<comment type="cofactor">
    <cofactor evidence="5">
        <name>heme</name>
        <dbReference type="ChEBI" id="CHEBI:30413"/>
    </cofactor>
</comment>
<dbReference type="GeneID" id="120259344"/>
<dbReference type="PANTHER" id="PTHR47950">
    <property type="entry name" value="CYTOCHROME P450, FAMILY 76, SUBFAMILY C, POLYPEPTIDE 5-RELATED"/>
    <property type="match status" value="1"/>
</dbReference>
<keyword evidence="8" id="KW-1185">Reference proteome</keyword>
<keyword evidence="5 6" id="KW-0349">Heme</keyword>
<evidence type="ECO:0000256" key="5">
    <source>
        <dbReference type="PIRSR" id="PIRSR602401-1"/>
    </source>
</evidence>
<dbReference type="SUPFAM" id="SSF48264">
    <property type="entry name" value="Cytochrome P450"/>
    <property type="match status" value="1"/>
</dbReference>
<dbReference type="PRINTS" id="PR00463">
    <property type="entry name" value="EP450I"/>
</dbReference>
<evidence type="ECO:0000313" key="8">
    <source>
        <dbReference type="Proteomes" id="UP001515500"/>
    </source>
</evidence>
<evidence type="ECO:0000256" key="7">
    <source>
        <dbReference type="SAM" id="Phobius"/>
    </source>
</evidence>
<dbReference type="InterPro" id="IPR002401">
    <property type="entry name" value="Cyt_P450_E_grp-I"/>
</dbReference>
<protein>
    <submittedName>
        <fullName evidence="9">Geraniol 8-hydroxylase-like</fullName>
    </submittedName>
</protein>
<dbReference type="PANTHER" id="PTHR47950:SF48">
    <property type="entry name" value="CYTOCHROME P450 FAMILY PROTEIN, EXPRESSED"/>
    <property type="match status" value="1"/>
</dbReference>
<dbReference type="Pfam" id="PF00067">
    <property type="entry name" value="p450"/>
    <property type="match status" value="1"/>
</dbReference>
<evidence type="ECO:0000256" key="3">
    <source>
        <dbReference type="ARBA" id="ARBA00023002"/>
    </source>
</evidence>
<dbReference type="PRINTS" id="PR00385">
    <property type="entry name" value="P450"/>
</dbReference>
<feature type="transmembrane region" description="Helical" evidence="7">
    <location>
        <begin position="6"/>
        <end position="23"/>
    </location>
</feature>
<dbReference type="AlphaFoldDB" id="A0AB40B6L5"/>
<gene>
    <name evidence="9" type="primary">LOC120259344</name>
</gene>
<keyword evidence="7" id="KW-0812">Transmembrane</keyword>
<feature type="binding site" description="axial binding residue" evidence="5">
    <location>
        <position position="440"/>
    </location>
    <ligand>
        <name>heme</name>
        <dbReference type="ChEBI" id="CHEBI:30413"/>
    </ligand>
    <ligandPart>
        <name>Fe</name>
        <dbReference type="ChEBI" id="CHEBI:18248"/>
    </ligandPart>
</feature>
<keyword evidence="7" id="KW-0472">Membrane</keyword>
<dbReference type="GO" id="GO:0051502">
    <property type="term" value="P:diterpene phytoalexin biosynthetic process"/>
    <property type="evidence" value="ECO:0007669"/>
    <property type="project" value="UniProtKB-ARBA"/>
</dbReference>